<evidence type="ECO:0000259" key="8">
    <source>
        <dbReference type="PROSITE" id="PS50090"/>
    </source>
</evidence>
<feature type="domain" description="HTH myb-type" evidence="9">
    <location>
        <begin position="204"/>
        <end position="254"/>
    </location>
</feature>
<feature type="compositionally biased region" description="Basic residues" evidence="7">
    <location>
        <begin position="250"/>
        <end position="260"/>
    </location>
</feature>
<comment type="subcellular location">
    <subcellularLocation>
        <location evidence="1">Nucleus</location>
    </subcellularLocation>
</comment>
<keyword evidence="6" id="KW-0539">Nucleus</keyword>
<dbReference type="InterPro" id="IPR017930">
    <property type="entry name" value="Myb_dom"/>
</dbReference>
<evidence type="ECO:0000256" key="1">
    <source>
        <dbReference type="ARBA" id="ARBA00004123"/>
    </source>
</evidence>
<feature type="domain" description="Myb-like" evidence="8">
    <location>
        <begin position="148"/>
        <end position="199"/>
    </location>
</feature>
<dbReference type="SMART" id="SM00717">
    <property type="entry name" value="SANT"/>
    <property type="match status" value="2"/>
</dbReference>
<organism evidence="10 11">
    <name type="scientific">Hibiscus trionum</name>
    <name type="common">Flower of an hour</name>
    <dbReference type="NCBI Taxonomy" id="183268"/>
    <lineage>
        <taxon>Eukaryota</taxon>
        <taxon>Viridiplantae</taxon>
        <taxon>Streptophyta</taxon>
        <taxon>Embryophyta</taxon>
        <taxon>Tracheophyta</taxon>
        <taxon>Spermatophyta</taxon>
        <taxon>Magnoliopsida</taxon>
        <taxon>eudicotyledons</taxon>
        <taxon>Gunneridae</taxon>
        <taxon>Pentapetalae</taxon>
        <taxon>rosids</taxon>
        <taxon>malvids</taxon>
        <taxon>Malvales</taxon>
        <taxon>Malvaceae</taxon>
        <taxon>Malvoideae</taxon>
        <taxon>Hibiscus</taxon>
    </lineage>
</organism>
<dbReference type="PROSITE" id="PS50090">
    <property type="entry name" value="MYB_LIKE"/>
    <property type="match status" value="2"/>
</dbReference>
<proteinExistence type="predicted"/>
<evidence type="ECO:0000313" key="10">
    <source>
        <dbReference type="EMBL" id="GMI81725.1"/>
    </source>
</evidence>
<feature type="region of interest" description="Disordered" evidence="7">
    <location>
        <begin position="250"/>
        <end position="271"/>
    </location>
</feature>
<dbReference type="PANTHER" id="PTHR45614:SF218">
    <property type="entry name" value="TRANSCRIPTION FACTOR MYB119-RELATED"/>
    <property type="match status" value="1"/>
</dbReference>
<dbReference type="GO" id="GO:0000981">
    <property type="term" value="F:DNA-binding transcription factor activity, RNA polymerase II-specific"/>
    <property type="evidence" value="ECO:0007669"/>
    <property type="project" value="TreeGrafter"/>
</dbReference>
<dbReference type="Gene3D" id="1.10.10.60">
    <property type="entry name" value="Homeodomain-like"/>
    <property type="match status" value="2"/>
</dbReference>
<evidence type="ECO:0000256" key="4">
    <source>
        <dbReference type="ARBA" id="ARBA00023125"/>
    </source>
</evidence>
<dbReference type="EMBL" id="BSYR01000019">
    <property type="protein sequence ID" value="GMI81725.1"/>
    <property type="molecule type" value="Genomic_DNA"/>
</dbReference>
<protein>
    <submittedName>
        <fullName evidence="10">Myb domain protein 119, MYB DOMAIN PROTEIN 119</fullName>
    </submittedName>
</protein>
<name>A0A9W7M0M3_HIBTR</name>
<dbReference type="GO" id="GO:0005634">
    <property type="term" value="C:nucleus"/>
    <property type="evidence" value="ECO:0007669"/>
    <property type="project" value="UniProtKB-SubCell"/>
</dbReference>
<accession>A0A9W7M0M3</accession>
<evidence type="ECO:0000256" key="7">
    <source>
        <dbReference type="SAM" id="MobiDB-lite"/>
    </source>
</evidence>
<dbReference type="InterPro" id="IPR050560">
    <property type="entry name" value="MYB_TF"/>
</dbReference>
<dbReference type="PROSITE" id="PS51294">
    <property type="entry name" value="HTH_MYB"/>
    <property type="match status" value="2"/>
</dbReference>
<dbReference type="Proteomes" id="UP001165190">
    <property type="component" value="Unassembled WGS sequence"/>
</dbReference>
<dbReference type="Pfam" id="PF13921">
    <property type="entry name" value="Myb_DNA-bind_6"/>
    <property type="match status" value="1"/>
</dbReference>
<dbReference type="FunFam" id="1.10.10.60:FF:000010">
    <property type="entry name" value="Transcriptional activator Myb isoform A"/>
    <property type="match status" value="1"/>
</dbReference>
<comment type="caution">
    <text evidence="10">The sequence shown here is derived from an EMBL/GenBank/DDBJ whole genome shotgun (WGS) entry which is preliminary data.</text>
</comment>
<reference evidence="10" key="1">
    <citation type="submission" date="2023-05" db="EMBL/GenBank/DDBJ databases">
        <title>Genome and transcriptome analyses reveal genes involved in the formation of fine ridges on petal epidermal cells in Hibiscus trionum.</title>
        <authorList>
            <person name="Koshimizu S."/>
            <person name="Masuda S."/>
            <person name="Ishii T."/>
            <person name="Shirasu K."/>
            <person name="Hoshino A."/>
            <person name="Arita M."/>
        </authorList>
    </citation>
    <scope>NUCLEOTIDE SEQUENCE</scope>
    <source>
        <strain evidence="10">Hamamatsu line</strain>
    </source>
</reference>
<dbReference type="InterPro" id="IPR009057">
    <property type="entry name" value="Homeodomain-like_sf"/>
</dbReference>
<feature type="compositionally biased region" description="Gly residues" evidence="7">
    <location>
        <begin position="1"/>
        <end position="12"/>
    </location>
</feature>
<evidence type="ECO:0000259" key="9">
    <source>
        <dbReference type="PROSITE" id="PS51294"/>
    </source>
</evidence>
<feature type="region of interest" description="Disordered" evidence="7">
    <location>
        <begin position="1"/>
        <end position="28"/>
    </location>
</feature>
<feature type="domain" description="HTH myb-type" evidence="9">
    <location>
        <begin position="148"/>
        <end position="203"/>
    </location>
</feature>
<feature type="domain" description="Myb-like" evidence="8">
    <location>
        <begin position="200"/>
        <end position="250"/>
    </location>
</feature>
<dbReference type="InterPro" id="IPR001005">
    <property type="entry name" value="SANT/Myb"/>
</dbReference>
<evidence type="ECO:0000256" key="5">
    <source>
        <dbReference type="ARBA" id="ARBA00023163"/>
    </source>
</evidence>
<evidence type="ECO:0000313" key="11">
    <source>
        <dbReference type="Proteomes" id="UP001165190"/>
    </source>
</evidence>
<sequence length="461" mass="51687">MEGVRGKGGAFGRGNSARNNNKSSLYKPTPPLSAIERFLWGQNHSSHHRPYSTQNNVNIRKRTTLGSTTHGLLRGFPFSNDAIGGYLAGVSSGRNLEESFVDGVYVDGDSHASTEDENPNMEMKEETLKVSMKSFPKGVGKRNKKIASSALIKGQWTEEEDRKLIRLVKQYGVRKWAQVAEGLVGRAGKQCRERWHNHLRPDIKKDIWSEEEERILVEAHAKIGNRWAEIAKFIPGRTENAIKNHWNATKRRQNSRKKIKQNSNNKNIKSQSSILQDYITSQNLSTNNRSATVTATAITPSNNCTNSTTPSSITISEDLSSEIRYSVPEYSDDSQPFIAQTHDEELQFMQNFFANNDNINIQPSSNIDNLNGVSQQWSNPAAVINPNLFSTSHEEKEPRTTYLYSDLYLSRLLNGAPTALFSGGYGDTNMNMDLSLSEQASSVGRKDMDLIEMVSSSRFCR</sequence>
<keyword evidence="4" id="KW-0238">DNA-binding</keyword>
<dbReference type="CDD" id="cd00167">
    <property type="entry name" value="SANT"/>
    <property type="match status" value="2"/>
</dbReference>
<evidence type="ECO:0000256" key="3">
    <source>
        <dbReference type="ARBA" id="ARBA00023015"/>
    </source>
</evidence>
<keyword evidence="3" id="KW-0805">Transcription regulation</keyword>
<dbReference type="GO" id="GO:0000978">
    <property type="term" value="F:RNA polymerase II cis-regulatory region sequence-specific DNA binding"/>
    <property type="evidence" value="ECO:0007669"/>
    <property type="project" value="TreeGrafter"/>
</dbReference>
<keyword evidence="5" id="KW-0804">Transcription</keyword>
<dbReference type="OrthoDB" id="2143914at2759"/>
<feature type="compositionally biased region" description="Polar residues" evidence="7">
    <location>
        <begin position="16"/>
        <end position="26"/>
    </location>
</feature>
<keyword evidence="11" id="KW-1185">Reference proteome</keyword>
<evidence type="ECO:0000256" key="2">
    <source>
        <dbReference type="ARBA" id="ARBA00022737"/>
    </source>
</evidence>
<gene>
    <name evidence="10" type="ORF">HRI_001841800</name>
</gene>
<evidence type="ECO:0000256" key="6">
    <source>
        <dbReference type="ARBA" id="ARBA00023242"/>
    </source>
</evidence>
<dbReference type="SUPFAM" id="SSF46689">
    <property type="entry name" value="Homeodomain-like"/>
    <property type="match status" value="1"/>
</dbReference>
<feature type="compositionally biased region" description="Low complexity" evidence="7">
    <location>
        <begin position="261"/>
        <end position="271"/>
    </location>
</feature>
<dbReference type="PANTHER" id="PTHR45614">
    <property type="entry name" value="MYB PROTEIN-RELATED"/>
    <property type="match status" value="1"/>
</dbReference>
<keyword evidence="2" id="KW-0677">Repeat</keyword>
<dbReference type="AlphaFoldDB" id="A0A9W7M0M3"/>